<keyword evidence="3 7" id="KW-1003">Cell membrane</keyword>
<keyword evidence="2 7" id="KW-0813">Transport</keyword>
<dbReference type="GO" id="GO:0042773">
    <property type="term" value="P:ATP synthesis coupled electron transport"/>
    <property type="evidence" value="ECO:0007669"/>
    <property type="project" value="InterPro"/>
</dbReference>
<name>A0A2T1KR49_9GAMM</name>
<dbReference type="PRINTS" id="PR01434">
    <property type="entry name" value="NADHDHGNASE5"/>
</dbReference>
<dbReference type="HAMAP" id="MF_00862">
    <property type="entry name" value="DabB"/>
    <property type="match status" value="1"/>
</dbReference>
<dbReference type="InterPro" id="IPR046396">
    <property type="entry name" value="Transporter_DabB"/>
</dbReference>
<dbReference type="Pfam" id="PF00662">
    <property type="entry name" value="Proton_antipo_N"/>
    <property type="match status" value="1"/>
</dbReference>
<dbReference type="Pfam" id="PF00361">
    <property type="entry name" value="Proton_antipo_M"/>
    <property type="match status" value="1"/>
</dbReference>
<feature type="transmembrane region" description="Helical" evidence="7">
    <location>
        <begin position="321"/>
        <end position="340"/>
    </location>
</feature>
<evidence type="ECO:0000256" key="1">
    <source>
        <dbReference type="ARBA" id="ARBA00004127"/>
    </source>
</evidence>
<feature type="transmembrane region" description="Helical" evidence="7">
    <location>
        <begin position="282"/>
        <end position="301"/>
    </location>
</feature>
<comment type="subcellular location">
    <subcellularLocation>
        <location evidence="7">Cell membrane</location>
        <topology evidence="7">Multi-pass membrane protein</topology>
    </subcellularLocation>
    <subcellularLocation>
        <location evidence="1">Endomembrane system</location>
        <topology evidence="1">Multi-pass membrane protein</topology>
    </subcellularLocation>
    <subcellularLocation>
        <location evidence="8">Membrane</location>
        <topology evidence="8">Multi-pass membrane protein</topology>
    </subcellularLocation>
</comment>
<gene>
    <name evidence="7" type="primary">dabB</name>
    <name evidence="11" type="ORF">C7H09_04595</name>
</gene>
<proteinExistence type="inferred from homology"/>
<comment type="function">
    <text evidence="7">Part of an energy-coupled inorganic carbon pump.</text>
</comment>
<dbReference type="InterPro" id="IPR003945">
    <property type="entry name" value="NU5C-like"/>
</dbReference>
<evidence type="ECO:0000313" key="12">
    <source>
        <dbReference type="Proteomes" id="UP000239866"/>
    </source>
</evidence>
<dbReference type="InterPro" id="IPR001516">
    <property type="entry name" value="Proton_antipo_N"/>
</dbReference>
<evidence type="ECO:0000256" key="8">
    <source>
        <dbReference type="RuleBase" id="RU000320"/>
    </source>
</evidence>
<dbReference type="GO" id="GO:0005886">
    <property type="term" value="C:plasma membrane"/>
    <property type="evidence" value="ECO:0007669"/>
    <property type="project" value="UniProtKB-SubCell"/>
</dbReference>
<sequence>MTPITTSISYTLILAWLTIPICLFMLAGFANWTKNTAKRHHCWRLAERLLQALLMATLAIGAALLAGHWGLTFGLPGLGNRFGLQPDGLAVWMSLMVALVAWSILRYARDYLRNDSAFNDFLPWFLLTVASVLVLVFTDHLLVLAGAWVGVSLALHQLLTLYADRPQARLAAAQKFIASRLGDLSILGAVLLVGSHYGSFRLPEIYAMAGQLPAQSMELTVASVLLAIAAALKCAQLPFHGWLIRMMEAPTPVSALLHAGVVNLGGFLWLRMFPVFDGFTPGHLILLVVGGSTAVVGVFTMMTQSSAKHTLVWSTNAQMGFMLFEIALGAYTLALLHLLAHSVYKAHSFLAVGRTVKVSRPVHSGGAHPLILALALGTASIAAVLLWLAPELVAHKPVLAGLLILAVAATVLGAPAPWRLASQARVALLAISLVPLYGFLNLIFGAALPAANEVPLPGLAALLAWATLAALVALSLMLFFLPQSRVAQLLQRQFSQGLHLDRPFEALTRRWAHAWLDRKARQSGDTQSHASLSGEKS</sequence>
<comment type="caution">
    <text evidence="11">The sequence shown here is derived from an EMBL/GenBank/DDBJ whole genome shotgun (WGS) entry which is preliminary data.</text>
</comment>
<dbReference type="PANTHER" id="PTHR42829">
    <property type="entry name" value="NADH-UBIQUINONE OXIDOREDUCTASE CHAIN 5"/>
    <property type="match status" value="1"/>
</dbReference>
<feature type="transmembrane region" description="Helical" evidence="7">
    <location>
        <begin position="12"/>
        <end position="32"/>
    </location>
</feature>
<feature type="transmembrane region" description="Helical" evidence="7">
    <location>
        <begin position="424"/>
        <end position="447"/>
    </location>
</feature>
<evidence type="ECO:0000256" key="6">
    <source>
        <dbReference type="ARBA" id="ARBA00023136"/>
    </source>
</evidence>
<dbReference type="GO" id="GO:0008137">
    <property type="term" value="F:NADH dehydrogenase (ubiquinone) activity"/>
    <property type="evidence" value="ECO:0007669"/>
    <property type="project" value="InterPro"/>
</dbReference>
<evidence type="ECO:0000259" key="9">
    <source>
        <dbReference type="Pfam" id="PF00361"/>
    </source>
</evidence>
<dbReference type="PANTHER" id="PTHR42829:SF1">
    <property type="entry name" value="INORGANIC CARBON TRANSPORTER SUBUNIT DABB-RELATED"/>
    <property type="match status" value="1"/>
</dbReference>
<dbReference type="InterPro" id="IPR001750">
    <property type="entry name" value="ND/Mrp_TM"/>
</dbReference>
<feature type="transmembrane region" description="Helical" evidence="7">
    <location>
        <begin position="89"/>
        <end position="105"/>
    </location>
</feature>
<feature type="transmembrane region" description="Helical" evidence="7">
    <location>
        <begin position="117"/>
        <end position="137"/>
    </location>
</feature>
<feature type="transmembrane region" description="Helical" evidence="7">
    <location>
        <begin position="184"/>
        <end position="200"/>
    </location>
</feature>
<evidence type="ECO:0000259" key="10">
    <source>
        <dbReference type="Pfam" id="PF00662"/>
    </source>
</evidence>
<feature type="domain" description="NADH-Ubiquinone oxidoreductase (complex I) chain 5 N-terminal" evidence="10">
    <location>
        <begin position="81"/>
        <end position="121"/>
    </location>
</feature>
<evidence type="ECO:0000256" key="7">
    <source>
        <dbReference type="HAMAP-Rule" id="MF_00862"/>
    </source>
</evidence>
<feature type="domain" description="NADH:quinone oxidoreductase/Mrp antiporter transmembrane" evidence="9">
    <location>
        <begin position="141"/>
        <end position="356"/>
    </location>
</feature>
<dbReference type="GO" id="GO:0003954">
    <property type="term" value="F:NADH dehydrogenase activity"/>
    <property type="evidence" value="ECO:0007669"/>
    <property type="project" value="TreeGrafter"/>
</dbReference>
<dbReference type="EMBL" id="PXNP01000016">
    <property type="protein sequence ID" value="PSF12163.1"/>
    <property type="molecule type" value="Genomic_DNA"/>
</dbReference>
<feature type="transmembrane region" description="Helical" evidence="7">
    <location>
        <begin position="251"/>
        <end position="270"/>
    </location>
</feature>
<comment type="similarity">
    <text evidence="7">Belongs to the inorganic carbon transporter (TC 9.A.2) DabB family.</text>
</comment>
<keyword evidence="12" id="KW-1185">Reference proteome</keyword>
<evidence type="ECO:0000256" key="2">
    <source>
        <dbReference type="ARBA" id="ARBA00022448"/>
    </source>
</evidence>
<evidence type="ECO:0000256" key="4">
    <source>
        <dbReference type="ARBA" id="ARBA00022692"/>
    </source>
</evidence>
<evidence type="ECO:0000256" key="3">
    <source>
        <dbReference type="ARBA" id="ARBA00022475"/>
    </source>
</evidence>
<feature type="transmembrane region" description="Helical" evidence="7">
    <location>
        <begin position="398"/>
        <end position="418"/>
    </location>
</feature>
<feature type="transmembrane region" description="Helical" evidence="7">
    <location>
        <begin position="459"/>
        <end position="481"/>
    </location>
</feature>
<dbReference type="RefSeq" id="WP_106761441.1">
    <property type="nucleotide sequence ID" value="NZ_PXNP01000016.1"/>
</dbReference>
<protein>
    <recommendedName>
        <fullName evidence="7">Probable inorganic carbon transporter subunit DabB</fullName>
    </recommendedName>
</protein>
<comment type="subunit">
    <text evidence="7">Forms a complex with DabA.</text>
</comment>
<dbReference type="OrthoDB" id="9768329at2"/>
<evidence type="ECO:0000313" key="11">
    <source>
        <dbReference type="EMBL" id="PSF12163.1"/>
    </source>
</evidence>
<dbReference type="GO" id="GO:0015990">
    <property type="term" value="P:electron transport coupled proton transport"/>
    <property type="evidence" value="ECO:0007669"/>
    <property type="project" value="TreeGrafter"/>
</dbReference>
<feature type="transmembrane region" description="Helical" evidence="7">
    <location>
        <begin position="52"/>
        <end position="69"/>
    </location>
</feature>
<keyword evidence="5 7" id="KW-1133">Transmembrane helix</keyword>
<organism evidence="11 12">
    <name type="scientific">Marinobacter fuscus</name>
    <dbReference type="NCBI Taxonomy" id="2109942"/>
    <lineage>
        <taxon>Bacteria</taxon>
        <taxon>Pseudomonadati</taxon>
        <taxon>Pseudomonadota</taxon>
        <taxon>Gammaproteobacteria</taxon>
        <taxon>Pseudomonadales</taxon>
        <taxon>Marinobacteraceae</taxon>
        <taxon>Marinobacter</taxon>
    </lineage>
</organism>
<reference evidence="11 12" key="1">
    <citation type="submission" date="2018-03" db="EMBL/GenBank/DDBJ databases">
        <title>Marinobacter brunus sp. nov., a marine bacterium of Gamma-proteobacteria isolated from the surface seawater of the South China Sea.</title>
        <authorList>
            <person name="Cheng H."/>
            <person name="Wu Y.-H."/>
            <person name="Xamxidin M."/>
            <person name="Xu X.-W."/>
        </authorList>
    </citation>
    <scope>NUCLEOTIDE SEQUENCE [LARGE SCALE GENOMIC DNA]</scope>
    <source>
        <strain evidence="11 12">NH169-3</strain>
    </source>
</reference>
<feature type="transmembrane region" description="Helical" evidence="7">
    <location>
        <begin position="370"/>
        <end position="389"/>
    </location>
</feature>
<keyword evidence="4 7" id="KW-0812">Transmembrane</keyword>
<dbReference type="GO" id="GO:0012505">
    <property type="term" value="C:endomembrane system"/>
    <property type="evidence" value="ECO:0007669"/>
    <property type="project" value="UniProtKB-SubCell"/>
</dbReference>
<evidence type="ECO:0000256" key="5">
    <source>
        <dbReference type="ARBA" id="ARBA00022989"/>
    </source>
</evidence>
<keyword evidence="6 7" id="KW-0472">Membrane</keyword>
<dbReference type="AlphaFoldDB" id="A0A2T1KR49"/>
<accession>A0A2T1KR49</accession>
<dbReference type="Proteomes" id="UP000239866">
    <property type="component" value="Unassembled WGS sequence"/>
</dbReference>
<feature type="transmembrane region" description="Helical" evidence="7">
    <location>
        <begin position="143"/>
        <end position="163"/>
    </location>
</feature>